<organism evidence="3 4">
    <name type="scientific">Methylobacterium soli</name>
    <dbReference type="NCBI Taxonomy" id="553447"/>
    <lineage>
        <taxon>Bacteria</taxon>
        <taxon>Pseudomonadati</taxon>
        <taxon>Pseudomonadota</taxon>
        <taxon>Alphaproteobacteria</taxon>
        <taxon>Hyphomicrobiales</taxon>
        <taxon>Methylobacteriaceae</taxon>
        <taxon>Methylobacterium</taxon>
    </lineage>
</organism>
<gene>
    <name evidence="3" type="ORF">F6X53_00285</name>
</gene>
<dbReference type="RefSeq" id="WP_150996043.1">
    <property type="nucleotide sequence ID" value="NZ_BPQY01000707.1"/>
</dbReference>
<dbReference type="PROSITE" id="PS51257">
    <property type="entry name" value="PROKAR_LIPOPROTEIN"/>
    <property type="match status" value="1"/>
</dbReference>
<comment type="caution">
    <text evidence="3">The sequence shown here is derived from an EMBL/GenBank/DDBJ whole genome shotgun (WGS) entry which is preliminary data.</text>
</comment>
<accession>A0A6L3T3U1</accession>
<keyword evidence="2" id="KW-0732">Signal</keyword>
<sequence length="122" mass="12399">MFTTRHALRALAFAAAATVAACSSDVNPLREAVTGAGYGAKPIAAPDFVAESRKPGGEFLPVGVSAPQRPIRAKSTEGQKALESELEGARSRNEAKSRAAEGVGRTTAKGLSAPKPAAAPAE</sequence>
<feature type="compositionally biased region" description="Basic and acidic residues" evidence="1">
    <location>
        <begin position="74"/>
        <end position="99"/>
    </location>
</feature>
<evidence type="ECO:0008006" key="5">
    <source>
        <dbReference type="Google" id="ProtNLM"/>
    </source>
</evidence>
<evidence type="ECO:0000313" key="4">
    <source>
        <dbReference type="Proteomes" id="UP000474159"/>
    </source>
</evidence>
<dbReference type="OrthoDB" id="8003948at2"/>
<feature type="signal peptide" evidence="2">
    <location>
        <begin position="1"/>
        <end position="21"/>
    </location>
</feature>
<evidence type="ECO:0000313" key="3">
    <source>
        <dbReference type="EMBL" id="KAB1081586.1"/>
    </source>
</evidence>
<proteinExistence type="predicted"/>
<feature type="region of interest" description="Disordered" evidence="1">
    <location>
        <begin position="60"/>
        <end position="122"/>
    </location>
</feature>
<keyword evidence="4" id="KW-1185">Reference proteome</keyword>
<dbReference type="EMBL" id="VZZK01000001">
    <property type="protein sequence ID" value="KAB1081586.1"/>
    <property type="molecule type" value="Genomic_DNA"/>
</dbReference>
<feature type="chain" id="PRO_5026984444" description="DUF3035 domain-containing protein" evidence="2">
    <location>
        <begin position="22"/>
        <end position="122"/>
    </location>
</feature>
<name>A0A6L3T3U1_9HYPH</name>
<dbReference type="AlphaFoldDB" id="A0A6L3T3U1"/>
<protein>
    <recommendedName>
        <fullName evidence="5">DUF3035 domain-containing protein</fullName>
    </recommendedName>
</protein>
<evidence type="ECO:0000256" key="1">
    <source>
        <dbReference type="SAM" id="MobiDB-lite"/>
    </source>
</evidence>
<dbReference type="Proteomes" id="UP000474159">
    <property type="component" value="Unassembled WGS sequence"/>
</dbReference>
<evidence type="ECO:0000256" key="2">
    <source>
        <dbReference type="SAM" id="SignalP"/>
    </source>
</evidence>
<reference evidence="3 4" key="1">
    <citation type="submission" date="2019-09" db="EMBL/GenBank/DDBJ databases">
        <title>YIM 48816 draft genome.</title>
        <authorList>
            <person name="Jiang L."/>
        </authorList>
    </citation>
    <scope>NUCLEOTIDE SEQUENCE [LARGE SCALE GENOMIC DNA]</scope>
    <source>
        <strain evidence="3 4">YIM 48816</strain>
    </source>
</reference>